<organism evidence="2 3">
    <name type="scientific">Clostridium manihotivorum</name>
    <dbReference type="NCBI Taxonomy" id="2320868"/>
    <lineage>
        <taxon>Bacteria</taxon>
        <taxon>Bacillati</taxon>
        <taxon>Bacillota</taxon>
        <taxon>Clostridia</taxon>
        <taxon>Eubacteriales</taxon>
        <taxon>Clostridiaceae</taxon>
        <taxon>Clostridium</taxon>
    </lineage>
</organism>
<evidence type="ECO:0000313" key="2">
    <source>
        <dbReference type="EMBL" id="QAA33566.1"/>
    </source>
</evidence>
<feature type="coiled-coil region" evidence="1">
    <location>
        <begin position="59"/>
        <end position="93"/>
    </location>
</feature>
<reference evidence="2 3" key="1">
    <citation type="submission" date="2018-01" db="EMBL/GenBank/DDBJ databases">
        <title>Genome Sequencing and Assembly of Anaerobacter polyendosporus strain CT4.</title>
        <authorList>
            <person name="Tachaapaikoon C."/>
            <person name="Sutheeworapong S."/>
            <person name="Jenjaroenpun P."/>
            <person name="Wongsurawat T."/>
            <person name="Nookeaw I."/>
            <person name="Cheawchanlertfa P."/>
            <person name="Kosugi A."/>
            <person name="Cheevadhanarak S."/>
            <person name="Ratanakhanokchai K."/>
        </authorList>
    </citation>
    <scope>NUCLEOTIDE SEQUENCE [LARGE SCALE GENOMIC DNA]</scope>
    <source>
        <strain evidence="2 3">CT4</strain>
    </source>
</reference>
<dbReference type="KEGG" id="cmah:C1I91_19045"/>
<protein>
    <submittedName>
        <fullName evidence="2">Uncharacterized protein</fullName>
    </submittedName>
</protein>
<gene>
    <name evidence="2" type="ORF">C1I91_19045</name>
</gene>
<keyword evidence="3" id="KW-1185">Reference proteome</keyword>
<keyword evidence="1" id="KW-0175">Coiled coil</keyword>
<name>A0A410DWM9_9CLOT</name>
<evidence type="ECO:0000313" key="3">
    <source>
        <dbReference type="Proteomes" id="UP000286268"/>
    </source>
</evidence>
<dbReference type="EMBL" id="CP025746">
    <property type="protein sequence ID" value="QAA33566.1"/>
    <property type="molecule type" value="Genomic_DNA"/>
</dbReference>
<sequence>MIFEDKLVKIVENKIDLDLATTEYKVSVYDEIETYLSENNCSEGIYLVNKRKLEMSAYVEGIKNDLAELEEICNNIEVALKNLNKENDRYQSIININSKKVYISKINDNYSFIYLIGYDYYTKLYKYGIIEAEVYKDKLRKIKKKIGFAHEDNLVDYTDFKVYFNESLRKFNEAGNLGDLDFIRDKINKDLAELFNTESLEKYLVVNSEHIKKLTDISGYEIFSKLYENYDLNRVKIRLILAGYSTDNVKFIDLVRTKIHCNNVLDYLKDQKENNDFYRITFEKDNEKINFLLKELNMSLAELEIAVDKLNCKNE</sequence>
<evidence type="ECO:0000256" key="1">
    <source>
        <dbReference type="SAM" id="Coils"/>
    </source>
</evidence>
<accession>A0A410DWM9</accession>
<dbReference type="RefSeq" id="WP_128214290.1">
    <property type="nucleotide sequence ID" value="NZ_CP025746.1"/>
</dbReference>
<dbReference type="AlphaFoldDB" id="A0A410DWM9"/>
<proteinExistence type="predicted"/>
<dbReference type="Proteomes" id="UP000286268">
    <property type="component" value="Chromosome"/>
</dbReference>